<dbReference type="Gene3D" id="3.90.550.10">
    <property type="entry name" value="Spore Coat Polysaccharide Biosynthesis Protein SpsA, Chain A"/>
    <property type="match status" value="1"/>
</dbReference>
<keyword evidence="12" id="KW-0443">Lipid metabolism</keyword>
<proteinExistence type="inferred from homology"/>
<evidence type="ECO:0000256" key="2">
    <source>
        <dbReference type="ARBA" id="ARBA00004760"/>
    </source>
</evidence>
<evidence type="ECO:0000256" key="14">
    <source>
        <dbReference type="ARBA" id="ARBA00047869"/>
    </source>
</evidence>
<evidence type="ECO:0000256" key="10">
    <source>
        <dbReference type="ARBA" id="ARBA00022989"/>
    </source>
</evidence>
<dbReference type="Pfam" id="PF13506">
    <property type="entry name" value="Glyco_transf_21"/>
    <property type="match status" value="1"/>
</dbReference>
<evidence type="ECO:0000256" key="3">
    <source>
        <dbReference type="ARBA" id="ARBA00004991"/>
    </source>
</evidence>
<keyword evidence="6" id="KW-0444">Lipid biosynthesis</keyword>
<evidence type="ECO:0000256" key="1">
    <source>
        <dbReference type="ARBA" id="ARBA00004653"/>
    </source>
</evidence>
<evidence type="ECO:0000256" key="4">
    <source>
        <dbReference type="ARBA" id="ARBA00006739"/>
    </source>
</evidence>
<dbReference type="GO" id="GO:0008120">
    <property type="term" value="F:ceramide glucosyltransferase activity"/>
    <property type="evidence" value="ECO:0007669"/>
    <property type="project" value="UniProtKB-EC"/>
</dbReference>
<evidence type="ECO:0000256" key="7">
    <source>
        <dbReference type="ARBA" id="ARBA00022676"/>
    </source>
</evidence>
<sequence length="532" mass="58888">MLSLIALVDGRTEAFCAFVLIPSPPLFKPIQHNHSPITKLVDVLLAMKPSLSSDSEVEETTAKGIGTAHFQVPTSSSGGEFSSEPSVSPSSAPLSPVLSSPSFLFGPHRRFGDDGSLSGDQALLRLLAFGGLLFLGGLYLLHIVAICYGRYRLHRLPKQTQQIGGVRRTALRQIQEDPLVREWPGVSVLKPLVGTDENLAENLESFFTLDYPNMELLFCLNSGEDPAYRVVESLCAKYPSVEKRIFIGGEKVGLNPKINNMYPAYTTSRYPLFLISDQGIFMRQQALKDMVATLLEHPNVALVTQPPYCRDRGNSFGAALEQVYFGGAHSRIYLASHAFGFVCSTGMSALMVKDIVEQCGGFKQFGAYLAEDYFLGQAFVKGGFRNVISHMPALQNSARPTVRSFQERICRWIKLRIAMLPHTILLEPAQECLVASFVGAFSVAQFFGLSAVPLFLIAHFAYWCLGDFLLLITLQNGPLPFSVVTFLLCWLFRELMAFPTFVKAVLNPHIGWRFGTYRLCWGGRIKPPPKLT</sequence>
<dbReference type="AlphaFoldDB" id="A0A914HZ62"/>
<comment type="similarity">
    <text evidence="4">Belongs to the glycosyltransferase 2 family.</text>
</comment>
<dbReference type="SUPFAM" id="SSF53448">
    <property type="entry name" value="Nucleotide-diphospho-sugar transferases"/>
    <property type="match status" value="1"/>
</dbReference>
<protein>
    <recommendedName>
        <fullName evidence="5">ceramide glucosyltransferase</fullName>
        <ecNumber evidence="5">2.4.1.80</ecNumber>
    </recommendedName>
</protein>
<comment type="pathway">
    <text evidence="3">Sphingolipid metabolism.</text>
</comment>
<evidence type="ECO:0000313" key="19">
    <source>
        <dbReference type="WBParaSite" id="Gr19_v10_g5834.t1"/>
    </source>
</evidence>
<keyword evidence="10 17" id="KW-1133">Transmembrane helix</keyword>
<dbReference type="PANTHER" id="PTHR12726">
    <property type="entry name" value="CERAMIDE GLUCOSYLTRANSFERASE"/>
    <property type="match status" value="1"/>
</dbReference>
<dbReference type="WBParaSite" id="Gr19_v10_g5834.t1">
    <property type="protein sequence ID" value="Gr19_v10_g5834.t1"/>
    <property type="gene ID" value="Gr19_v10_g5834"/>
</dbReference>
<dbReference type="PANTHER" id="PTHR12726:SF0">
    <property type="entry name" value="CERAMIDE GLUCOSYLTRANSFERASE"/>
    <property type="match status" value="1"/>
</dbReference>
<evidence type="ECO:0000256" key="13">
    <source>
        <dbReference type="ARBA" id="ARBA00023136"/>
    </source>
</evidence>
<dbReference type="EC" id="2.4.1.80" evidence="5"/>
<keyword evidence="9 17" id="KW-0812">Transmembrane</keyword>
<keyword evidence="8" id="KW-0808">Transferase</keyword>
<name>A0A914HZ62_GLORO</name>
<keyword evidence="7" id="KW-0328">Glycosyltransferase</keyword>
<reference evidence="19" key="1">
    <citation type="submission" date="2022-11" db="UniProtKB">
        <authorList>
            <consortium name="WormBaseParasite"/>
        </authorList>
    </citation>
    <scope>IDENTIFICATION</scope>
</reference>
<keyword evidence="11" id="KW-0333">Golgi apparatus</keyword>
<evidence type="ECO:0000256" key="6">
    <source>
        <dbReference type="ARBA" id="ARBA00022516"/>
    </source>
</evidence>
<evidence type="ECO:0000256" key="9">
    <source>
        <dbReference type="ARBA" id="ARBA00022692"/>
    </source>
</evidence>
<feature type="transmembrane region" description="Helical" evidence="17">
    <location>
        <begin position="432"/>
        <end position="462"/>
    </location>
</feature>
<evidence type="ECO:0000256" key="16">
    <source>
        <dbReference type="SAM" id="MobiDB-lite"/>
    </source>
</evidence>
<dbReference type="CDD" id="cd02520">
    <property type="entry name" value="Glucosylceramide_synthase"/>
    <property type="match status" value="1"/>
</dbReference>
<dbReference type="GO" id="GO:0006679">
    <property type="term" value="P:glucosylceramide biosynthetic process"/>
    <property type="evidence" value="ECO:0007669"/>
    <property type="project" value="TreeGrafter"/>
</dbReference>
<feature type="transmembrane region" description="Helical" evidence="17">
    <location>
        <begin position="126"/>
        <end position="148"/>
    </location>
</feature>
<comment type="pathway">
    <text evidence="2">Lipid metabolism; sphingolipid metabolism.</text>
</comment>
<organism evidence="18 19">
    <name type="scientific">Globodera rostochiensis</name>
    <name type="common">Golden nematode worm</name>
    <name type="synonym">Heterodera rostochiensis</name>
    <dbReference type="NCBI Taxonomy" id="31243"/>
    <lineage>
        <taxon>Eukaryota</taxon>
        <taxon>Metazoa</taxon>
        <taxon>Ecdysozoa</taxon>
        <taxon>Nematoda</taxon>
        <taxon>Chromadorea</taxon>
        <taxon>Rhabditida</taxon>
        <taxon>Tylenchina</taxon>
        <taxon>Tylenchomorpha</taxon>
        <taxon>Tylenchoidea</taxon>
        <taxon>Heteroderidae</taxon>
        <taxon>Heteroderinae</taxon>
        <taxon>Globodera</taxon>
    </lineage>
</organism>
<evidence type="ECO:0000256" key="15">
    <source>
        <dbReference type="ARBA" id="ARBA00048104"/>
    </source>
</evidence>
<keyword evidence="13 17" id="KW-0472">Membrane</keyword>
<dbReference type="Proteomes" id="UP000887572">
    <property type="component" value="Unplaced"/>
</dbReference>
<evidence type="ECO:0000313" key="18">
    <source>
        <dbReference type="Proteomes" id="UP000887572"/>
    </source>
</evidence>
<feature type="transmembrane region" description="Helical" evidence="17">
    <location>
        <begin position="468"/>
        <end position="492"/>
    </location>
</feature>
<comment type="catalytic activity">
    <reaction evidence="15">
        <text>N-(9Z-octadecenoyl)-sphing-4-enine + UDP-alpha-D-xylose = beta-D-xylosyl-(1&lt;-&gt;1')-N-(9Z-octadecenoyl)-sphing-4-enine + UDP + H(+)</text>
        <dbReference type="Rhea" id="RHEA:70247"/>
        <dbReference type="ChEBI" id="CHEBI:15378"/>
        <dbReference type="ChEBI" id="CHEBI:57632"/>
        <dbReference type="ChEBI" id="CHEBI:58223"/>
        <dbReference type="ChEBI" id="CHEBI:77996"/>
        <dbReference type="ChEBI" id="CHEBI:189081"/>
    </reaction>
    <physiologicalReaction direction="left-to-right" evidence="15">
        <dbReference type="Rhea" id="RHEA:70248"/>
    </physiologicalReaction>
</comment>
<evidence type="ECO:0000256" key="17">
    <source>
        <dbReference type="SAM" id="Phobius"/>
    </source>
</evidence>
<dbReference type="InterPro" id="IPR025993">
    <property type="entry name" value="Ceramide_glucosylTrfase"/>
</dbReference>
<keyword evidence="18" id="KW-1185">Reference proteome</keyword>
<dbReference type="InterPro" id="IPR029044">
    <property type="entry name" value="Nucleotide-diphossugar_trans"/>
</dbReference>
<accession>A0A914HZ62</accession>
<evidence type="ECO:0000256" key="12">
    <source>
        <dbReference type="ARBA" id="ARBA00023098"/>
    </source>
</evidence>
<evidence type="ECO:0000256" key="11">
    <source>
        <dbReference type="ARBA" id="ARBA00023034"/>
    </source>
</evidence>
<comment type="subcellular location">
    <subcellularLocation>
        <location evidence="1">Golgi apparatus membrane</location>
        <topology evidence="1">Multi-pass membrane protein</topology>
    </subcellularLocation>
</comment>
<comment type="catalytic activity">
    <reaction evidence="14">
        <text>UDP-alpha-D-xylose + an N-acylsphing-4-enine = a beta-D-xylosyl-(1&lt;-&gt;1')-N-acylsphing-4-enine + UDP + H(+)</text>
        <dbReference type="Rhea" id="RHEA:70243"/>
        <dbReference type="ChEBI" id="CHEBI:15378"/>
        <dbReference type="ChEBI" id="CHEBI:52639"/>
        <dbReference type="ChEBI" id="CHEBI:57632"/>
        <dbReference type="ChEBI" id="CHEBI:58223"/>
        <dbReference type="ChEBI" id="CHEBI:189068"/>
    </reaction>
    <physiologicalReaction direction="left-to-right" evidence="14">
        <dbReference type="Rhea" id="RHEA:70244"/>
    </physiologicalReaction>
</comment>
<dbReference type="FunFam" id="3.90.550.10:FF:000041">
    <property type="entry name" value="UDP-glucose ceramide glucosyltransferase"/>
    <property type="match status" value="1"/>
</dbReference>
<evidence type="ECO:0000256" key="5">
    <source>
        <dbReference type="ARBA" id="ARBA00012699"/>
    </source>
</evidence>
<feature type="region of interest" description="Disordered" evidence="16">
    <location>
        <begin position="73"/>
        <end position="94"/>
    </location>
</feature>
<evidence type="ECO:0000256" key="8">
    <source>
        <dbReference type="ARBA" id="ARBA00022679"/>
    </source>
</evidence>
<dbReference type="GO" id="GO:0000139">
    <property type="term" value="C:Golgi membrane"/>
    <property type="evidence" value="ECO:0007669"/>
    <property type="project" value="UniProtKB-SubCell"/>
</dbReference>